<protein>
    <submittedName>
        <fullName evidence="1">Uncharacterized protein</fullName>
    </submittedName>
</protein>
<dbReference type="EMBL" id="CAJJDO010000077">
    <property type="protein sequence ID" value="CAD8182028.1"/>
    <property type="molecule type" value="Genomic_DNA"/>
</dbReference>
<name>A0A8S1VVX2_9CILI</name>
<gene>
    <name evidence="1" type="ORF">PPENT_87.1.T0770209</name>
</gene>
<organism evidence="1 2">
    <name type="scientific">Paramecium pentaurelia</name>
    <dbReference type="NCBI Taxonomy" id="43138"/>
    <lineage>
        <taxon>Eukaryota</taxon>
        <taxon>Sar</taxon>
        <taxon>Alveolata</taxon>
        <taxon>Ciliophora</taxon>
        <taxon>Intramacronucleata</taxon>
        <taxon>Oligohymenophorea</taxon>
        <taxon>Peniculida</taxon>
        <taxon>Parameciidae</taxon>
        <taxon>Paramecium</taxon>
    </lineage>
</organism>
<dbReference type="AlphaFoldDB" id="A0A8S1VVX2"/>
<keyword evidence="2" id="KW-1185">Reference proteome</keyword>
<dbReference type="Proteomes" id="UP000689195">
    <property type="component" value="Unassembled WGS sequence"/>
</dbReference>
<comment type="caution">
    <text evidence="1">The sequence shown here is derived from an EMBL/GenBank/DDBJ whole genome shotgun (WGS) entry which is preliminary data.</text>
</comment>
<evidence type="ECO:0000313" key="1">
    <source>
        <dbReference type="EMBL" id="CAD8182028.1"/>
    </source>
</evidence>
<sequence length="413" mass="49389">MSQKESILLGGGCCPPRTSPLEQLIQKSDNQDIYTFFNKFRFYVQIICTQAVVAADKSESQEIMIAIQWFIFQEENIYKLNKSSQSVAKSYDLIFQGIRELLKSCLIYVRTDPFKCFYILQITASLSKVIFSFHLKNDKRFMECDLQKEILEICDKLRQQMEIEKNDWIQSQLELYLFLTKTSFQMAPTNRSERDKLLYGCLKGIINSLIEMKPNMELLETLFQGLCQLYNMYIENKNRKYYQVYFYIDILQWEIIYSFKNEQLQDLEEILFRIEAIYKKIVSNSNIWKYHYLWIQMIGKILIYNPLIAKQKFYQLTKTHKSGAKSSQIWKEYQNKGFLIQVNKIDDQALIQLNSLKNNQLLQIDRPIFEECFKGWENFLLLKDFLLNEQYQNFPFTFGSYLNRKLDFGRRGQ</sequence>
<reference evidence="1" key="1">
    <citation type="submission" date="2021-01" db="EMBL/GenBank/DDBJ databases">
        <authorList>
            <consortium name="Genoscope - CEA"/>
            <person name="William W."/>
        </authorList>
    </citation>
    <scope>NUCLEOTIDE SEQUENCE</scope>
</reference>
<proteinExistence type="predicted"/>
<evidence type="ECO:0000313" key="2">
    <source>
        <dbReference type="Proteomes" id="UP000689195"/>
    </source>
</evidence>
<dbReference type="OrthoDB" id="310019at2759"/>
<accession>A0A8S1VVX2</accession>